<dbReference type="EC" id="2.3.1.118" evidence="3"/>
<organism evidence="3 4">
    <name type="scientific">Rhodopseudomonas julia</name>
    <dbReference type="NCBI Taxonomy" id="200617"/>
    <lineage>
        <taxon>Bacteria</taxon>
        <taxon>Pseudomonadati</taxon>
        <taxon>Pseudomonadota</taxon>
        <taxon>Alphaproteobacteria</taxon>
        <taxon>Hyphomicrobiales</taxon>
        <taxon>Nitrobacteraceae</taxon>
        <taxon>Rhodopseudomonas</taxon>
    </lineage>
</organism>
<dbReference type="RefSeq" id="WP_307154516.1">
    <property type="nucleotide sequence ID" value="NZ_JAUSUK010000002.1"/>
</dbReference>
<dbReference type="PANTHER" id="PTHR11786">
    <property type="entry name" value="N-HYDROXYARYLAMINE O-ACETYLTRANSFERASE"/>
    <property type="match status" value="1"/>
</dbReference>
<sequence length="275" mass="30130">MSFNLETYLARIGLSQGPATLEGLTALQRAQMATIAFEDIEPYLGIVPDLAPDAIWQKLIVQRRGGYCFELNGLFGAALKALGFTARPVLARVRMGAETGGIRAHLAFIATLEGRDFLVDAGFGGPGPFGPLELVMNEEQTVAGATFRFGYDAATGETLLQRREGEQFLSLFGFDDSPFTAIDIESANYLCTHWRAGAPFADNLMLSLTRPEAQLTLMNRTAKRVSADGVTKDWQIASPAELERLVVEGFGLNYERRTIGALWEKLYTQRLELAA</sequence>
<comment type="similarity">
    <text evidence="1 2">Belongs to the arylamine N-acetyltransferase family.</text>
</comment>
<proteinExistence type="inferred from homology"/>
<accession>A0ABU0C726</accession>
<keyword evidence="3" id="KW-0012">Acyltransferase</keyword>
<reference evidence="3 4" key="1">
    <citation type="submission" date="2023-07" db="EMBL/GenBank/DDBJ databases">
        <title>Genomic Encyclopedia of Type Strains, Phase IV (KMG-IV): sequencing the most valuable type-strain genomes for metagenomic binning, comparative biology and taxonomic classification.</title>
        <authorList>
            <person name="Goeker M."/>
        </authorList>
    </citation>
    <scope>NUCLEOTIDE SEQUENCE [LARGE SCALE GENOMIC DNA]</scope>
    <source>
        <strain evidence="3 4">DSM 11549</strain>
    </source>
</reference>
<dbReference type="EMBL" id="JAUSUK010000002">
    <property type="protein sequence ID" value="MDQ0326325.1"/>
    <property type="molecule type" value="Genomic_DNA"/>
</dbReference>
<dbReference type="Gene3D" id="2.40.128.150">
    <property type="entry name" value="Cysteine proteinases"/>
    <property type="match status" value="1"/>
</dbReference>
<evidence type="ECO:0000313" key="4">
    <source>
        <dbReference type="Proteomes" id="UP001230253"/>
    </source>
</evidence>
<dbReference type="InterPro" id="IPR038765">
    <property type="entry name" value="Papain-like_cys_pep_sf"/>
</dbReference>
<name>A0ABU0C726_9BRAD</name>
<keyword evidence="4" id="KW-1185">Reference proteome</keyword>
<evidence type="ECO:0000256" key="1">
    <source>
        <dbReference type="ARBA" id="ARBA00006547"/>
    </source>
</evidence>
<protein>
    <submittedName>
        <fullName evidence="3">N-hydroxyarylamine O-acetyltransferase</fullName>
        <ecNumber evidence="3">2.3.1.118</ecNumber>
    </submittedName>
</protein>
<evidence type="ECO:0000256" key="2">
    <source>
        <dbReference type="RuleBase" id="RU003452"/>
    </source>
</evidence>
<dbReference type="GO" id="GO:0046990">
    <property type="term" value="F:N-hydroxyarylamine O-acetyltransferase activity"/>
    <property type="evidence" value="ECO:0007669"/>
    <property type="project" value="UniProtKB-EC"/>
</dbReference>
<dbReference type="Gene3D" id="3.30.2140.10">
    <property type="entry name" value="Arylamine N-acetyltransferase"/>
    <property type="match status" value="1"/>
</dbReference>
<keyword evidence="3" id="KW-0808">Transferase</keyword>
<comment type="caution">
    <text evidence="3">The sequence shown here is derived from an EMBL/GenBank/DDBJ whole genome shotgun (WGS) entry which is preliminary data.</text>
</comment>
<dbReference type="InterPro" id="IPR001447">
    <property type="entry name" value="Arylamine_N-AcTrfase"/>
</dbReference>
<dbReference type="Pfam" id="PF00797">
    <property type="entry name" value="Acetyltransf_2"/>
    <property type="match status" value="1"/>
</dbReference>
<dbReference type="PANTHER" id="PTHR11786:SF0">
    <property type="entry name" value="ARYLAMINE N-ACETYLTRANSFERASE 4-RELATED"/>
    <property type="match status" value="1"/>
</dbReference>
<gene>
    <name evidence="3" type="ORF">J2R99_002194</name>
</gene>
<dbReference type="PRINTS" id="PR01543">
    <property type="entry name" value="ANATRNSFRASE"/>
</dbReference>
<evidence type="ECO:0000313" key="3">
    <source>
        <dbReference type="EMBL" id="MDQ0326325.1"/>
    </source>
</evidence>
<dbReference type="SUPFAM" id="SSF54001">
    <property type="entry name" value="Cysteine proteinases"/>
    <property type="match status" value="1"/>
</dbReference>
<dbReference type="Proteomes" id="UP001230253">
    <property type="component" value="Unassembled WGS sequence"/>
</dbReference>